<dbReference type="OrthoDB" id="8964077at2"/>
<dbReference type="NCBIfam" id="TIGR01841">
    <property type="entry name" value="phasin"/>
    <property type="match status" value="1"/>
</dbReference>
<keyword evidence="3" id="KW-1185">Reference proteome</keyword>
<dbReference type="InterPro" id="IPR010127">
    <property type="entry name" value="Phasin_subfam-1"/>
</dbReference>
<organism evidence="2 3">
    <name type="scientific">Eoetvoesiella caeni</name>
    <dbReference type="NCBI Taxonomy" id="645616"/>
    <lineage>
        <taxon>Bacteria</taxon>
        <taxon>Pseudomonadati</taxon>
        <taxon>Pseudomonadota</taxon>
        <taxon>Betaproteobacteria</taxon>
        <taxon>Burkholderiales</taxon>
        <taxon>Alcaligenaceae</taxon>
        <taxon>Eoetvoesiella</taxon>
    </lineage>
</organism>
<evidence type="ECO:0000313" key="3">
    <source>
        <dbReference type="Proteomes" id="UP000253628"/>
    </source>
</evidence>
<feature type="domain" description="Phasin" evidence="1">
    <location>
        <begin position="34"/>
        <end position="124"/>
    </location>
</feature>
<name>A0A366H668_9BURK</name>
<dbReference type="EMBL" id="QNRQ01000009">
    <property type="protein sequence ID" value="RBP37581.1"/>
    <property type="molecule type" value="Genomic_DNA"/>
</dbReference>
<dbReference type="InterPro" id="IPR018968">
    <property type="entry name" value="Phasin"/>
</dbReference>
<gene>
    <name evidence="2" type="ORF">DFR37_109147</name>
</gene>
<proteinExistence type="predicted"/>
<evidence type="ECO:0000313" key="2">
    <source>
        <dbReference type="EMBL" id="RBP37581.1"/>
    </source>
</evidence>
<comment type="caution">
    <text evidence="2">The sequence shown here is derived from an EMBL/GenBank/DDBJ whole genome shotgun (WGS) entry which is preliminary data.</text>
</comment>
<evidence type="ECO:0000259" key="1">
    <source>
        <dbReference type="Pfam" id="PF09361"/>
    </source>
</evidence>
<protein>
    <submittedName>
        <fullName evidence="2">Phasin family protein</fullName>
    </submittedName>
</protein>
<reference evidence="2 3" key="1">
    <citation type="submission" date="2018-06" db="EMBL/GenBank/DDBJ databases">
        <title>Genomic Encyclopedia of Type Strains, Phase IV (KMG-IV): sequencing the most valuable type-strain genomes for metagenomic binning, comparative biology and taxonomic classification.</title>
        <authorList>
            <person name="Goeker M."/>
        </authorList>
    </citation>
    <scope>NUCLEOTIDE SEQUENCE [LARGE SCALE GENOMIC DNA]</scope>
    <source>
        <strain evidence="2 3">DSM 25520</strain>
    </source>
</reference>
<dbReference type="RefSeq" id="WP_113934270.1">
    <property type="nucleotide sequence ID" value="NZ_JACCEU010000006.1"/>
</dbReference>
<accession>A0A366H668</accession>
<dbReference type="Proteomes" id="UP000253628">
    <property type="component" value="Unassembled WGS sequence"/>
</dbReference>
<dbReference type="Pfam" id="PF09361">
    <property type="entry name" value="Phasin_2"/>
    <property type="match status" value="1"/>
</dbReference>
<sequence>MSKSTKSETGPNPFSELTKMFEQFKVPGVDMSALADARRKDIDALVEANKTAYEGMQALASKQAEMLQQAMEGIKTAAGSMGADPAKQAELARHACEKTLADMKELAEIARKSQADAMASITQRATQNMQEIKKMMQPK</sequence>
<dbReference type="AlphaFoldDB" id="A0A366H668"/>